<reference evidence="3" key="1">
    <citation type="submission" date="2021-03" db="EMBL/GenBank/DDBJ databases">
        <title>Comparative genomics and phylogenomic investigation of the class Geoglossomycetes provide insights into ecological specialization and systematics.</title>
        <authorList>
            <person name="Melie T."/>
            <person name="Pirro S."/>
            <person name="Miller A.N."/>
            <person name="Quandt A."/>
        </authorList>
    </citation>
    <scope>NUCLEOTIDE SEQUENCE</scope>
    <source>
        <strain evidence="3">GBOQ0MN5Z8</strain>
    </source>
</reference>
<dbReference type="Proteomes" id="UP000698800">
    <property type="component" value="Unassembled WGS sequence"/>
</dbReference>
<dbReference type="PANTHER" id="PTHR40370">
    <property type="entry name" value="EXPRESSED PROTEIN"/>
    <property type="match status" value="1"/>
</dbReference>
<feature type="region of interest" description="Disordered" evidence="1">
    <location>
        <begin position="113"/>
        <end position="132"/>
    </location>
</feature>
<dbReference type="PANTHER" id="PTHR40370:SF1">
    <property type="entry name" value="DUF3074 DOMAIN-CONTAINING PROTEIN"/>
    <property type="match status" value="1"/>
</dbReference>
<keyword evidence="4" id="KW-1185">Reference proteome</keyword>
<dbReference type="EMBL" id="JAGHQL010000031">
    <property type="protein sequence ID" value="KAH0543488.1"/>
    <property type="molecule type" value="Genomic_DNA"/>
</dbReference>
<dbReference type="OrthoDB" id="6423603at2759"/>
<feature type="domain" description="DUF3074" evidence="2">
    <location>
        <begin position="139"/>
        <end position="325"/>
    </location>
</feature>
<evidence type="ECO:0000313" key="4">
    <source>
        <dbReference type="Proteomes" id="UP000698800"/>
    </source>
</evidence>
<organism evidence="3 4">
    <name type="scientific">Glutinoglossum americanum</name>
    <dbReference type="NCBI Taxonomy" id="1670608"/>
    <lineage>
        <taxon>Eukaryota</taxon>
        <taxon>Fungi</taxon>
        <taxon>Dikarya</taxon>
        <taxon>Ascomycota</taxon>
        <taxon>Pezizomycotina</taxon>
        <taxon>Geoglossomycetes</taxon>
        <taxon>Geoglossales</taxon>
        <taxon>Geoglossaceae</taxon>
        <taxon>Glutinoglossum</taxon>
    </lineage>
</organism>
<feature type="region of interest" description="Disordered" evidence="1">
    <location>
        <begin position="59"/>
        <end position="91"/>
    </location>
</feature>
<dbReference type="Pfam" id="PF11274">
    <property type="entry name" value="DUF3074"/>
    <property type="match status" value="1"/>
</dbReference>
<evidence type="ECO:0000256" key="1">
    <source>
        <dbReference type="SAM" id="MobiDB-lite"/>
    </source>
</evidence>
<name>A0A9P8I9P7_9PEZI</name>
<dbReference type="AlphaFoldDB" id="A0A9P8I9P7"/>
<comment type="caution">
    <text evidence="3">The sequence shown here is derived from an EMBL/GenBank/DDBJ whole genome shotgun (WGS) entry which is preliminary data.</text>
</comment>
<dbReference type="InterPro" id="IPR024500">
    <property type="entry name" value="DUF3074"/>
</dbReference>
<protein>
    <recommendedName>
        <fullName evidence="2">DUF3074 domain-containing protein</fullName>
    </recommendedName>
</protein>
<proteinExistence type="predicted"/>
<evidence type="ECO:0000313" key="3">
    <source>
        <dbReference type="EMBL" id="KAH0543488.1"/>
    </source>
</evidence>
<evidence type="ECO:0000259" key="2">
    <source>
        <dbReference type="Pfam" id="PF11274"/>
    </source>
</evidence>
<sequence>MQAGFRPVKRLIRLAPRSIKDDTIPWHPAFAGIAPSTHQRPTLDQFLSEVLRQALHFTSRVIPSDPHDAPPQNPTSKRPTRSSSSWRPKSVKKVDGIDVRIYARKLRPDEFHVPVTGTNSSASDAHSPPIDPKEETEYWFARRSVHENLKGEGTASFGEFEEGLKENHAENEAEYTPGIKWVRKLVAWEGAGDRWADVSMSIYEICHGLPPGLSSRIFPILLIAAKTSPSEFLVISLPLKDTHLLPESAIPSYSASAVVAKYVAVERVRVLGGVEGGSGQEADGGVVEWLMCTASNACGWLPMVVQKGKIPGVIAKDVGLFLGWVGGRRRMGKGEEELEESEERTGGGGE</sequence>
<gene>
    <name evidence="3" type="ORF">FGG08_002156</name>
</gene>
<accession>A0A9P8I9P7</accession>
<feature type="compositionally biased region" description="Low complexity" evidence="1">
    <location>
        <begin position="74"/>
        <end position="88"/>
    </location>
</feature>